<evidence type="ECO:0000259" key="1">
    <source>
        <dbReference type="Pfam" id="PF03815"/>
    </source>
</evidence>
<reference evidence="2" key="1">
    <citation type="journal article" date="2019" name="Philos. Trans. R. Soc. Lond., B, Biol. Sci.">
        <title>Temporary adhesion of the proseriate flatworm Minona ileanae.</title>
        <authorList>
            <person name="Pjeta R."/>
            <person name="Wunderer J."/>
            <person name="Bertemes P."/>
            <person name="Hofer T."/>
            <person name="Salvenmoser W."/>
            <person name="Lengerer B."/>
            <person name="Coassin S."/>
            <person name="Erhart G."/>
            <person name="Beisel C."/>
            <person name="Sobral D."/>
            <person name="Kremser L."/>
            <person name="Lindner H."/>
            <person name="Curini-Galletti M."/>
            <person name="Stelzer C.P."/>
            <person name="Hess M.W."/>
            <person name="Ladurner P."/>
        </authorList>
    </citation>
    <scope>NUCLEOTIDE SEQUENCE</scope>
</reference>
<dbReference type="Pfam" id="PF03815">
    <property type="entry name" value="LCCL"/>
    <property type="match status" value="1"/>
</dbReference>
<dbReference type="InterPro" id="IPR036609">
    <property type="entry name" value="LCCL_sf"/>
</dbReference>
<dbReference type="EMBL" id="MK854817">
    <property type="protein sequence ID" value="QEP99784.1"/>
    <property type="molecule type" value="mRNA"/>
</dbReference>
<feature type="domain" description="LCCL" evidence="1">
    <location>
        <begin position="201"/>
        <end position="253"/>
    </location>
</feature>
<dbReference type="AlphaFoldDB" id="A0A5J6BUC9"/>
<name>A0A5J6BUC9_9PLAT</name>
<evidence type="ECO:0000313" key="2">
    <source>
        <dbReference type="EMBL" id="QEP99784.1"/>
    </source>
</evidence>
<dbReference type="SUPFAM" id="SSF69848">
    <property type="entry name" value="LCCL domain"/>
    <property type="match status" value="1"/>
</dbReference>
<dbReference type="InterPro" id="IPR004043">
    <property type="entry name" value="LCCL"/>
</dbReference>
<protein>
    <submittedName>
        <fullName evidence="2">Adhesive organ protein 1</fullName>
    </submittedName>
</protein>
<dbReference type="Gene3D" id="2.170.130.20">
    <property type="entry name" value="LCCL-like domain"/>
    <property type="match status" value="1"/>
</dbReference>
<accession>A0A5J6BUC9</accession>
<proteinExistence type="evidence at transcript level"/>
<organism evidence="2">
    <name type="scientific">Minona ileanae</name>
    <dbReference type="NCBI Taxonomy" id="60013"/>
    <lineage>
        <taxon>Eukaryota</taxon>
        <taxon>Metazoa</taxon>
        <taxon>Spiralia</taxon>
        <taxon>Lophotrochozoa</taxon>
        <taxon>Platyhelminthes</taxon>
        <taxon>Rhabditophora</taxon>
        <taxon>Seriata</taxon>
        <taxon>Proseriata</taxon>
        <taxon>Monocelididae</taxon>
        <taxon>Minona</taxon>
    </lineage>
</organism>
<sequence length="320" mass="36880">MRNQKKWYNRDYDAFVKMQTLINNEIKNNRAYGETPISFDFFIHGIQAKATSSKEYLSKSYGPSEISPLTGRGLLLKGVKDGKPKGQPQLIKLMLPRTPVDVCGVLIGGVNNTEKFYVDSFEIHWRSDLGMKFDMLTDPKTGNSIFNTKLSKKNEFRAIFFDSVPAKYFIMKLFYKGDRPGIRITFIHSCYYPNTKFLSDCGEKLDHNSRFDFLPVGTPISIKCPIDCILYRQCWGYKVYSSDSAICYSAVHAFGRYADGLYTLYKIANVSRFIYQPDPSLNHKAYCRGSSVQHSGFTFERRLYDEANKEYESHLKNTKH</sequence>